<dbReference type="Proteomes" id="UP001259982">
    <property type="component" value="Unassembled WGS sequence"/>
</dbReference>
<evidence type="ECO:0000313" key="2">
    <source>
        <dbReference type="Proteomes" id="UP001259982"/>
    </source>
</evidence>
<protein>
    <submittedName>
        <fullName evidence="1">Uncharacterized protein</fullName>
    </submittedName>
</protein>
<accession>A0ABU3B567</accession>
<sequence length="66" mass="7259">MSQVEEIEDAVKNLPAAELRRFREWFAAFDAEAWDAQIEADAAKGKLDALASAAIKDYKSGEASEL</sequence>
<dbReference type="RefSeq" id="WP_311656852.1">
    <property type="nucleotide sequence ID" value="NZ_JAVRHY010000001.1"/>
</dbReference>
<dbReference type="EMBL" id="JAVRHY010000001">
    <property type="protein sequence ID" value="MDT0617210.1"/>
    <property type="molecule type" value="Genomic_DNA"/>
</dbReference>
<gene>
    <name evidence="1" type="ORF">RM531_01845</name>
</gene>
<proteinExistence type="predicted"/>
<organism evidence="1 2">
    <name type="scientific">Spectribacter acetivorans</name>
    <dbReference type="NCBI Taxonomy" id="3075603"/>
    <lineage>
        <taxon>Bacteria</taxon>
        <taxon>Pseudomonadati</taxon>
        <taxon>Pseudomonadota</taxon>
        <taxon>Gammaproteobacteria</taxon>
        <taxon>Salinisphaerales</taxon>
        <taxon>Salinisphaeraceae</taxon>
        <taxon>Spectribacter</taxon>
    </lineage>
</organism>
<reference evidence="1 2" key="1">
    <citation type="submission" date="2023-09" db="EMBL/GenBank/DDBJ databases">
        <authorList>
            <person name="Rey-Velasco X."/>
        </authorList>
    </citation>
    <scope>NUCLEOTIDE SEQUENCE [LARGE SCALE GENOMIC DNA]</scope>
    <source>
        <strain evidence="1 2">P385</strain>
    </source>
</reference>
<keyword evidence="2" id="KW-1185">Reference proteome</keyword>
<name>A0ABU3B567_9GAMM</name>
<comment type="caution">
    <text evidence="1">The sequence shown here is derived from an EMBL/GenBank/DDBJ whole genome shotgun (WGS) entry which is preliminary data.</text>
</comment>
<evidence type="ECO:0000313" key="1">
    <source>
        <dbReference type="EMBL" id="MDT0617210.1"/>
    </source>
</evidence>